<dbReference type="STRING" id="200378.SAMN05216553_107198"/>
<sequence length="68" mass="7983">MRFRWLPADRARHAIVDEFPFWGDKRTLCGLDVTIDHEPTKLEWLWWTCPACDRAWRDAAGNKLGVNA</sequence>
<name>A0A1G7TE81_9PSEU</name>
<protein>
    <submittedName>
        <fullName evidence="1">Zinc-finger</fullName>
    </submittedName>
</protein>
<dbReference type="AlphaFoldDB" id="A0A1G7TE81"/>
<dbReference type="Proteomes" id="UP000199623">
    <property type="component" value="Unassembled WGS sequence"/>
</dbReference>
<evidence type="ECO:0000313" key="2">
    <source>
        <dbReference type="Proteomes" id="UP000199623"/>
    </source>
</evidence>
<keyword evidence="1" id="KW-0862">Zinc</keyword>
<dbReference type="Pfam" id="PF16827">
    <property type="entry name" value="zf-HC3"/>
    <property type="match status" value="1"/>
</dbReference>
<organism evidence="1 2">
    <name type="scientific">Lentzea fradiae</name>
    <dbReference type="NCBI Taxonomy" id="200378"/>
    <lineage>
        <taxon>Bacteria</taxon>
        <taxon>Bacillati</taxon>
        <taxon>Actinomycetota</taxon>
        <taxon>Actinomycetes</taxon>
        <taxon>Pseudonocardiales</taxon>
        <taxon>Pseudonocardiaceae</taxon>
        <taxon>Lentzea</taxon>
    </lineage>
</organism>
<accession>A0A1G7TE81</accession>
<dbReference type="GO" id="GO:0008270">
    <property type="term" value="F:zinc ion binding"/>
    <property type="evidence" value="ECO:0007669"/>
    <property type="project" value="UniProtKB-KW"/>
</dbReference>
<dbReference type="InterPro" id="IPR031795">
    <property type="entry name" value="Zf-HC3"/>
</dbReference>
<dbReference type="EMBL" id="FNCC01000007">
    <property type="protein sequence ID" value="SDG33491.1"/>
    <property type="molecule type" value="Genomic_DNA"/>
</dbReference>
<keyword evidence="1" id="KW-0863">Zinc-finger</keyword>
<reference evidence="2" key="1">
    <citation type="submission" date="2016-10" db="EMBL/GenBank/DDBJ databases">
        <authorList>
            <person name="Varghese N."/>
            <person name="Submissions S."/>
        </authorList>
    </citation>
    <scope>NUCLEOTIDE SEQUENCE [LARGE SCALE GENOMIC DNA]</scope>
    <source>
        <strain evidence="2">CGMCC 4.3506</strain>
    </source>
</reference>
<dbReference type="OrthoDB" id="3556580at2"/>
<proteinExistence type="predicted"/>
<keyword evidence="2" id="KW-1185">Reference proteome</keyword>
<dbReference type="RefSeq" id="WP_090050915.1">
    <property type="nucleotide sequence ID" value="NZ_FNCC01000007.1"/>
</dbReference>
<gene>
    <name evidence="1" type="ORF">SAMN05216553_107198</name>
</gene>
<evidence type="ECO:0000313" key="1">
    <source>
        <dbReference type="EMBL" id="SDG33491.1"/>
    </source>
</evidence>
<keyword evidence="1" id="KW-0479">Metal-binding</keyword>